<dbReference type="GeneID" id="25330136"/>
<proteinExistence type="inferred from homology"/>
<dbReference type="STRING" id="348802.A0A0D2EB87"/>
<organism evidence="7 8">
    <name type="scientific">Exophiala xenobiotica</name>
    <dbReference type="NCBI Taxonomy" id="348802"/>
    <lineage>
        <taxon>Eukaryota</taxon>
        <taxon>Fungi</taxon>
        <taxon>Dikarya</taxon>
        <taxon>Ascomycota</taxon>
        <taxon>Pezizomycotina</taxon>
        <taxon>Eurotiomycetes</taxon>
        <taxon>Chaetothyriomycetidae</taxon>
        <taxon>Chaetothyriales</taxon>
        <taxon>Herpotrichiellaceae</taxon>
        <taxon>Exophiala</taxon>
    </lineage>
</organism>
<keyword evidence="4 5" id="KW-0349">Heme</keyword>
<reference evidence="7 8" key="1">
    <citation type="submission" date="2015-01" db="EMBL/GenBank/DDBJ databases">
        <title>The Genome Sequence of Exophiala xenobiotica CBS118157.</title>
        <authorList>
            <consortium name="The Broad Institute Genomics Platform"/>
            <person name="Cuomo C."/>
            <person name="de Hoog S."/>
            <person name="Gorbushina A."/>
            <person name="Stielow B."/>
            <person name="Teixiera M."/>
            <person name="Abouelleil A."/>
            <person name="Chapman S.B."/>
            <person name="Priest M."/>
            <person name="Young S.K."/>
            <person name="Wortman J."/>
            <person name="Nusbaum C."/>
            <person name="Birren B."/>
        </authorList>
    </citation>
    <scope>NUCLEOTIDE SEQUENCE [LARGE SCALE GENOMIC DNA]</scope>
    <source>
        <strain evidence="7 8">CBS 118157</strain>
    </source>
</reference>
<dbReference type="GO" id="GO:0033754">
    <property type="term" value="F:indoleamine 2,3-dioxygenase activity"/>
    <property type="evidence" value="ECO:0007669"/>
    <property type="project" value="UniProtKB-EC"/>
</dbReference>
<dbReference type="PANTHER" id="PTHR28657:SF10">
    <property type="entry name" value="INDOLEAMINE 2,3-DIOXYGENASE"/>
    <property type="match status" value="1"/>
</dbReference>
<dbReference type="HOGENOM" id="CLU_010089_0_1_1"/>
<evidence type="ECO:0000256" key="3">
    <source>
        <dbReference type="ARBA" id="ARBA00023004"/>
    </source>
</evidence>
<name>A0A0D2EB87_9EURO</name>
<dbReference type="InterPro" id="IPR037217">
    <property type="entry name" value="Trp/Indoleamine_2_3_dOase-like"/>
</dbReference>
<feature type="region of interest" description="Disordered" evidence="6">
    <location>
        <begin position="396"/>
        <end position="420"/>
    </location>
</feature>
<comment type="similarity">
    <text evidence="1 5">Belongs to the indoleamine 2,3-dioxygenase family.</text>
</comment>
<keyword evidence="8" id="KW-1185">Reference proteome</keyword>
<evidence type="ECO:0000313" key="7">
    <source>
        <dbReference type="EMBL" id="KIW52598.1"/>
    </source>
</evidence>
<dbReference type="OrthoDB" id="540174at2759"/>
<protein>
    <recommendedName>
        <fullName evidence="5">Indoleamine 2,3-dioxygenase</fullName>
        <ecNumber evidence="5">1.13.11.52</ecNumber>
    </recommendedName>
</protein>
<dbReference type="EC" id="1.13.11.52" evidence="5"/>
<keyword evidence="2 4" id="KW-0479">Metal-binding</keyword>
<dbReference type="SUPFAM" id="SSF140959">
    <property type="entry name" value="Indolic compounds 2,3-dioxygenase-like"/>
    <property type="match status" value="1"/>
</dbReference>
<evidence type="ECO:0000256" key="4">
    <source>
        <dbReference type="PIRSR" id="PIRSR600898-1"/>
    </source>
</evidence>
<keyword evidence="5" id="KW-0560">Oxidoreductase</keyword>
<dbReference type="Pfam" id="PF01231">
    <property type="entry name" value="IDO"/>
    <property type="match status" value="1"/>
</dbReference>
<dbReference type="GO" id="GO:0034354">
    <property type="term" value="P:'de novo' NAD+ biosynthetic process from L-tryptophan"/>
    <property type="evidence" value="ECO:0007669"/>
    <property type="project" value="TreeGrafter"/>
</dbReference>
<dbReference type="GO" id="GO:0020037">
    <property type="term" value="F:heme binding"/>
    <property type="evidence" value="ECO:0007669"/>
    <property type="project" value="UniProtKB-UniRule"/>
</dbReference>
<comment type="catalytic activity">
    <reaction evidence="5">
        <text>L-tryptophan + O2 = N-formyl-L-kynurenine</text>
        <dbReference type="Rhea" id="RHEA:24536"/>
        <dbReference type="ChEBI" id="CHEBI:15379"/>
        <dbReference type="ChEBI" id="CHEBI:57912"/>
        <dbReference type="ChEBI" id="CHEBI:58629"/>
    </reaction>
</comment>
<evidence type="ECO:0000256" key="1">
    <source>
        <dbReference type="ARBA" id="ARBA00007119"/>
    </source>
</evidence>
<accession>A0A0D2EB87</accession>
<keyword evidence="3 4" id="KW-0408">Iron</keyword>
<evidence type="ECO:0000256" key="6">
    <source>
        <dbReference type="SAM" id="MobiDB-lite"/>
    </source>
</evidence>
<dbReference type="GO" id="GO:0046872">
    <property type="term" value="F:metal ion binding"/>
    <property type="evidence" value="ECO:0007669"/>
    <property type="project" value="UniProtKB-UniRule"/>
</dbReference>
<sequence>MKERPQDFLQRYGTTASNGFLPDIAPLHRLPDPYYGPWELLISDLPKLMKSGQIRCRIESLSVLETTRLKSEPEWQRAYSILGFLTHAYIWGGEQPCEKVPPQLTCPFLKVSDHFGLPPVATYAALNLWNFAARQPKSDMSNPDNLRSLHTFTGSKDEEWFYLISVSIEAKGSLFIWEMLRCIYAVESDDTETVLSCLQTITAGAIELGILLQRMHEHCDPQRFYHEIRPLLAGSKGMAAAGLPRGVFYDQGNGKGLWRQYSGGSNAQSSLIQLLDVFLGVDHHSTGEHDSNKAGDGQRAIKANAFILEMRKYMPRAHRDFLSQIEQLSNVRDYALRPTTLVGIRKAYNKAVTAVVGVRDIHIRIVSRYITMPSRSPPASYIMKRKVVNLATAATKDQKIEKDREPEREHLQGTGGTDLIPFLKRTRDETRETFVRLDN</sequence>
<dbReference type="GO" id="GO:0019441">
    <property type="term" value="P:L-tryptophan catabolic process to kynurenine"/>
    <property type="evidence" value="ECO:0007669"/>
    <property type="project" value="UniProtKB-UniRule"/>
</dbReference>
<dbReference type="GO" id="GO:0005737">
    <property type="term" value="C:cytoplasm"/>
    <property type="evidence" value="ECO:0007669"/>
    <property type="project" value="TreeGrafter"/>
</dbReference>
<dbReference type="PANTHER" id="PTHR28657">
    <property type="entry name" value="INDOLEAMINE 2,3-DIOXYGENASE"/>
    <property type="match status" value="1"/>
</dbReference>
<gene>
    <name evidence="7" type="ORF">PV05_08228</name>
</gene>
<evidence type="ECO:0000256" key="2">
    <source>
        <dbReference type="ARBA" id="ARBA00022723"/>
    </source>
</evidence>
<evidence type="ECO:0000256" key="5">
    <source>
        <dbReference type="RuleBase" id="RU369119"/>
    </source>
</evidence>
<comment type="function">
    <text evidence="5">Produces N-formyl-kynurenine through the oxidation of tryptophan.</text>
</comment>
<dbReference type="RefSeq" id="XP_013313182.1">
    <property type="nucleotide sequence ID" value="XM_013457728.1"/>
</dbReference>
<dbReference type="InterPro" id="IPR000898">
    <property type="entry name" value="Indolamine_dOase"/>
</dbReference>
<dbReference type="Gene3D" id="1.20.58.480">
    <property type="match status" value="1"/>
</dbReference>
<keyword evidence="5" id="KW-0223">Dioxygenase</keyword>
<feature type="binding site" description="proximal binding residue" evidence="4">
    <location>
        <position position="362"/>
    </location>
    <ligand>
        <name>heme b</name>
        <dbReference type="ChEBI" id="CHEBI:60344"/>
    </ligand>
    <ligandPart>
        <name>Fe</name>
        <dbReference type="ChEBI" id="CHEBI:18248"/>
    </ligandPart>
</feature>
<dbReference type="AlphaFoldDB" id="A0A0D2EB87"/>
<dbReference type="FunFam" id="1.20.58.480:FF:000004">
    <property type="entry name" value="Indoleamine 2,3-dioxygenase subfamily"/>
    <property type="match status" value="1"/>
</dbReference>
<dbReference type="PROSITE" id="PS00876">
    <property type="entry name" value="IDO_1"/>
    <property type="match status" value="1"/>
</dbReference>
<feature type="compositionally biased region" description="Basic and acidic residues" evidence="6">
    <location>
        <begin position="396"/>
        <end position="411"/>
    </location>
</feature>
<evidence type="ECO:0000313" key="8">
    <source>
        <dbReference type="Proteomes" id="UP000054342"/>
    </source>
</evidence>
<dbReference type="EMBL" id="KN847321">
    <property type="protein sequence ID" value="KIW52598.1"/>
    <property type="molecule type" value="Genomic_DNA"/>
</dbReference>
<dbReference type="Proteomes" id="UP000054342">
    <property type="component" value="Unassembled WGS sequence"/>
</dbReference>